<dbReference type="PANTHER" id="PTHR42951:SF4">
    <property type="entry name" value="ACYL-COENZYME A THIOESTERASE MBLAC2"/>
    <property type="match status" value="1"/>
</dbReference>
<sequence>MVHTKVGNRGILFTFDELNKPPYDCVTNVYVIIGVDNYFICDTYLGKYYMRKIKKFLEDNYGSKDCIVFNSHSHWDHIWGNSEFSNDMIIAHEKCRDYISINGKQELEENISFTKENIEIVLPNITFSSSITFHEEGLKFFHSPGHSEDSSSCYDMIDNTLFVGDNVDDPIPSSMDSNDLDKYLDTLNHYLTYQAHRVVQSHGKVIDENVIRSNIDYINKLKNNEFMEFQSEEVIKKHKDNLKFLNID</sequence>
<protein>
    <submittedName>
        <fullName evidence="2">MBL fold metallo-hydrolase</fullName>
    </submittedName>
</protein>
<dbReference type="Proteomes" id="UP001144256">
    <property type="component" value="Unassembled WGS sequence"/>
</dbReference>
<dbReference type="SMART" id="SM00849">
    <property type="entry name" value="Lactamase_B"/>
    <property type="match status" value="1"/>
</dbReference>
<dbReference type="EMBL" id="BRLB01000021">
    <property type="protein sequence ID" value="GKX31780.1"/>
    <property type="molecule type" value="Genomic_DNA"/>
</dbReference>
<accession>A0A9W5YCY1</accession>
<keyword evidence="3" id="KW-1185">Reference proteome</keyword>
<dbReference type="AlphaFoldDB" id="A0A9W5YCY1"/>
<dbReference type="InterPro" id="IPR050855">
    <property type="entry name" value="NDM-1-like"/>
</dbReference>
<comment type="caution">
    <text evidence="2">The sequence shown here is derived from an EMBL/GenBank/DDBJ whole genome shotgun (WGS) entry which is preliminary data.</text>
</comment>
<dbReference type="SUPFAM" id="SSF56281">
    <property type="entry name" value="Metallo-hydrolase/oxidoreductase"/>
    <property type="match status" value="1"/>
</dbReference>
<dbReference type="InterPro" id="IPR036866">
    <property type="entry name" value="RibonucZ/Hydroxyglut_hydro"/>
</dbReference>
<organism evidence="2 3">
    <name type="scientific">Vallitalea longa</name>
    <dbReference type="NCBI Taxonomy" id="2936439"/>
    <lineage>
        <taxon>Bacteria</taxon>
        <taxon>Bacillati</taxon>
        <taxon>Bacillota</taxon>
        <taxon>Clostridia</taxon>
        <taxon>Lachnospirales</taxon>
        <taxon>Vallitaleaceae</taxon>
        <taxon>Vallitalea</taxon>
    </lineage>
</organism>
<dbReference type="RefSeq" id="WP_281819076.1">
    <property type="nucleotide sequence ID" value="NZ_BRLB01000021.1"/>
</dbReference>
<dbReference type="Pfam" id="PF00753">
    <property type="entry name" value="Lactamase_B"/>
    <property type="match status" value="1"/>
</dbReference>
<proteinExistence type="predicted"/>
<feature type="domain" description="Metallo-beta-lactamase" evidence="1">
    <location>
        <begin position="26"/>
        <end position="202"/>
    </location>
</feature>
<name>A0A9W5YCY1_9FIRM</name>
<evidence type="ECO:0000259" key="1">
    <source>
        <dbReference type="SMART" id="SM00849"/>
    </source>
</evidence>
<dbReference type="InterPro" id="IPR001279">
    <property type="entry name" value="Metallo-B-lactamas"/>
</dbReference>
<reference evidence="2" key="1">
    <citation type="submission" date="2022-06" db="EMBL/GenBank/DDBJ databases">
        <title>Vallitalea longa sp. nov., an anaerobic bacterium isolated from marine sediment.</title>
        <authorList>
            <person name="Hirano S."/>
            <person name="Terahara T."/>
            <person name="Mori K."/>
            <person name="Hamada M."/>
            <person name="Matsumoto R."/>
            <person name="Kobayashi T."/>
        </authorList>
    </citation>
    <scope>NUCLEOTIDE SEQUENCE</scope>
    <source>
        <strain evidence="2">SH18-1</strain>
    </source>
</reference>
<dbReference type="Gene3D" id="3.60.15.10">
    <property type="entry name" value="Ribonuclease Z/Hydroxyacylglutathione hydrolase-like"/>
    <property type="match status" value="1"/>
</dbReference>
<gene>
    <name evidence="2" type="ORF">SH1V18_42600</name>
</gene>
<evidence type="ECO:0000313" key="3">
    <source>
        <dbReference type="Proteomes" id="UP001144256"/>
    </source>
</evidence>
<evidence type="ECO:0000313" key="2">
    <source>
        <dbReference type="EMBL" id="GKX31780.1"/>
    </source>
</evidence>
<dbReference type="PANTHER" id="PTHR42951">
    <property type="entry name" value="METALLO-BETA-LACTAMASE DOMAIN-CONTAINING"/>
    <property type="match status" value="1"/>
</dbReference>